<dbReference type="InterPro" id="IPR004438">
    <property type="entry name" value="Peptidase_M3B"/>
</dbReference>
<comment type="function">
    <text evidence="6">Has oligopeptidase activity and degrades a variety of small bioactive peptides.</text>
</comment>
<evidence type="ECO:0000256" key="6">
    <source>
        <dbReference type="RuleBase" id="RU368091"/>
    </source>
</evidence>
<evidence type="ECO:0000256" key="4">
    <source>
        <dbReference type="ARBA" id="ARBA00022833"/>
    </source>
</evidence>
<sequence>MNYKYDWDLSSLLENKNLDEVFNNWVNLNNELIKMYDNGTCYSNLNKLKKYLFFKLDMVPIENKLYNYVSNKLNEDLANKEMINWNQKLSSKISEFQLSFANEINIILDNKELIKSFIENDSEIKKFERFFDLIFKEENHKLSNEEEKLLVKLSSCFSHDSMFSTLVDSEIKLIPALNSKGKNIQFKSISEIDFILETSKDRVLRKNAYNSINKSFINFENTLATALYQNFLTLNQIAKIYNHKDYLAQVCFEDEVEVDFIDHVYNEVSKYQKNYQDFSKIENKYRKQKMNLSKLEPWDKAFDIYKTNKNNLTIEEAKEIVSESFKVFSDEYQSVAKKSFNENWISWLPKENKTSGAYSVSNTKGLNKYYVLLNFDKTFSSVYTVAHELGHAICSYYTNKNQDIYFESEIFDAEIPSVTNEVILSLFLLNKYSNNKEFKLKIYNDLITNFFSTTIRQIMFSYTEREIINFINENKPVGANEIKEIYAHTHKKFLGYSDKDVKRLLSKNGESLSIIFRIEHFYDGIFYVYKYSIGMVVGILSAIKIINNDKDFLSKYYSFLSAGTSLSPLDKIKLLDIDLTTSKPWEDVNKIVEKWIKEYKELIK</sequence>
<dbReference type="GO" id="GO:0046872">
    <property type="term" value="F:metal ion binding"/>
    <property type="evidence" value="ECO:0007669"/>
    <property type="project" value="UniProtKB-UniRule"/>
</dbReference>
<dbReference type="Gene3D" id="1.10.1370.20">
    <property type="entry name" value="Oligoendopeptidase f, C-terminal domain"/>
    <property type="match status" value="1"/>
</dbReference>
<evidence type="ECO:0000259" key="7">
    <source>
        <dbReference type="Pfam" id="PF01432"/>
    </source>
</evidence>
<evidence type="ECO:0000256" key="2">
    <source>
        <dbReference type="ARBA" id="ARBA00022723"/>
    </source>
</evidence>
<reference evidence="9 10" key="1">
    <citation type="journal article" date="2002" name="Nucleic Acids Res.">
        <title>The complete genomic sequence of Mycoplasma penetrans, an intracellular bacterial pathogen in humans.</title>
        <authorList>
            <person name="Sasaki Y."/>
            <person name="Ishikawa J."/>
            <person name="Yamashita A."/>
            <person name="Oshima K."/>
            <person name="Kenri T."/>
            <person name="Furuya K."/>
            <person name="Yoshino C."/>
            <person name="Horino A."/>
            <person name="Shiba T."/>
            <person name="Sasaki T."/>
            <person name="Hattori M."/>
        </authorList>
    </citation>
    <scope>NUCLEOTIDE SEQUENCE [LARGE SCALE GENOMIC DNA]</scope>
    <source>
        <strain evidence="9 10">HF-2</strain>
    </source>
</reference>
<dbReference type="RefSeq" id="WP_011077110.1">
    <property type="nucleotide sequence ID" value="NC_004432.1"/>
</dbReference>
<dbReference type="Gene3D" id="1.20.140.70">
    <property type="entry name" value="Oligopeptidase f, N-terminal domain"/>
    <property type="match status" value="1"/>
</dbReference>
<dbReference type="InterPro" id="IPR013647">
    <property type="entry name" value="OligopepF_N_dom"/>
</dbReference>
<keyword evidence="3 6" id="KW-0378">Hydrolase</keyword>
<gene>
    <name evidence="9" type="ordered locus">MYPE2820</name>
</gene>
<evidence type="ECO:0000259" key="8">
    <source>
        <dbReference type="Pfam" id="PF08439"/>
    </source>
</evidence>
<dbReference type="GO" id="GO:0004222">
    <property type="term" value="F:metalloendopeptidase activity"/>
    <property type="evidence" value="ECO:0007669"/>
    <property type="project" value="UniProtKB-UniRule"/>
</dbReference>
<dbReference type="NCBIfam" id="TIGR00181">
    <property type="entry name" value="pepF"/>
    <property type="match status" value="1"/>
</dbReference>
<dbReference type="InParanoid" id="Q8EWC2"/>
<evidence type="ECO:0000256" key="3">
    <source>
        <dbReference type="ARBA" id="ARBA00022801"/>
    </source>
</evidence>
<evidence type="ECO:0000313" key="10">
    <source>
        <dbReference type="Proteomes" id="UP000002522"/>
    </source>
</evidence>
<keyword evidence="1 6" id="KW-0645">Protease</keyword>
<feature type="domain" description="Oligopeptidase F N-terminal" evidence="8">
    <location>
        <begin position="111"/>
        <end position="172"/>
    </location>
</feature>
<dbReference type="KEGG" id="mpe:MYPE2820"/>
<proteinExistence type="inferred from homology"/>
<dbReference type="InterPro" id="IPR042088">
    <property type="entry name" value="OligoPept_F_C"/>
</dbReference>
<keyword evidence="2 6" id="KW-0479">Metal-binding</keyword>
<dbReference type="SUPFAM" id="SSF55486">
    <property type="entry name" value="Metalloproteases ('zincins'), catalytic domain"/>
    <property type="match status" value="1"/>
</dbReference>
<dbReference type="AlphaFoldDB" id="Q8EWC2"/>
<dbReference type="Pfam" id="PF08439">
    <property type="entry name" value="Peptidase_M3_N"/>
    <property type="match status" value="1"/>
</dbReference>
<dbReference type="STRING" id="272633.gene:10731385"/>
<keyword evidence="10" id="KW-1185">Reference proteome</keyword>
<comment type="cofactor">
    <cofactor evidence="6">
        <name>Zn(2+)</name>
        <dbReference type="ChEBI" id="CHEBI:29105"/>
    </cofactor>
    <text evidence="6">Binds 1 zinc ion.</text>
</comment>
<evidence type="ECO:0000313" key="9">
    <source>
        <dbReference type="EMBL" id="BAC44074.1"/>
    </source>
</evidence>
<keyword evidence="4 6" id="KW-0862">Zinc</keyword>
<dbReference type="InterPro" id="IPR001567">
    <property type="entry name" value="Pept_M3A_M3B_dom"/>
</dbReference>
<evidence type="ECO:0000256" key="5">
    <source>
        <dbReference type="ARBA" id="ARBA00023049"/>
    </source>
</evidence>
<dbReference type="HOGENOM" id="CLU_021290_2_0_14"/>
<dbReference type="EC" id="3.4.24.-" evidence="6"/>
<protein>
    <recommendedName>
        <fullName evidence="6">Oligopeptidase F</fullName>
        <ecNumber evidence="6">3.4.24.-</ecNumber>
    </recommendedName>
</protein>
<dbReference type="eggNOG" id="COG1164">
    <property type="taxonomic scope" value="Bacteria"/>
</dbReference>
<organism evidence="9 10">
    <name type="scientific">Malacoplasma penetrans (strain HF-2)</name>
    <name type="common">Mycoplasma penetrans</name>
    <dbReference type="NCBI Taxonomy" id="272633"/>
    <lineage>
        <taxon>Bacteria</taxon>
        <taxon>Bacillati</taxon>
        <taxon>Mycoplasmatota</taxon>
        <taxon>Mycoplasmoidales</taxon>
        <taxon>Mycoplasmoidaceae</taxon>
        <taxon>Malacoplasma</taxon>
    </lineage>
</organism>
<dbReference type="GO" id="GO:0006508">
    <property type="term" value="P:proteolysis"/>
    <property type="evidence" value="ECO:0007669"/>
    <property type="project" value="UniProtKB-KW"/>
</dbReference>
<comment type="similarity">
    <text evidence="6">Belongs to the peptidase M3B family.</text>
</comment>
<dbReference type="EMBL" id="BA000026">
    <property type="protein sequence ID" value="BAC44074.1"/>
    <property type="molecule type" value="Genomic_DNA"/>
</dbReference>
<name>Q8EWC2_MALP2</name>
<dbReference type="FunCoup" id="Q8EWC2">
    <property type="interactions" value="3"/>
</dbReference>
<keyword evidence="5 6" id="KW-0482">Metalloprotease</keyword>
<feature type="domain" description="Peptidase M3A/M3B catalytic" evidence="7">
    <location>
        <begin position="196"/>
        <end position="587"/>
    </location>
</feature>
<dbReference type="Proteomes" id="UP000002522">
    <property type="component" value="Chromosome"/>
</dbReference>
<evidence type="ECO:0000256" key="1">
    <source>
        <dbReference type="ARBA" id="ARBA00022670"/>
    </source>
</evidence>
<accession>Q8EWC2</accession>
<dbReference type="Pfam" id="PF01432">
    <property type="entry name" value="Peptidase_M3"/>
    <property type="match status" value="1"/>
</dbReference>